<feature type="compositionally biased region" description="Low complexity" evidence="4">
    <location>
        <begin position="82"/>
        <end position="91"/>
    </location>
</feature>
<dbReference type="eggNOG" id="ENOG502QT7M">
    <property type="taxonomic scope" value="Eukaryota"/>
</dbReference>
<reference evidence="7 8" key="1">
    <citation type="journal article" date="2007" name="Proc. Natl. Acad. Sci. U.S.A.">
        <title>The tiny eukaryote Ostreococcus provides genomic insights into the paradox of plankton speciation.</title>
        <authorList>
            <person name="Palenik B."/>
            <person name="Grimwood J."/>
            <person name="Aerts A."/>
            <person name="Rouze P."/>
            <person name="Salamov A."/>
            <person name="Putnam N."/>
            <person name="Dupont C."/>
            <person name="Jorgensen R."/>
            <person name="Derelle E."/>
            <person name="Rombauts S."/>
            <person name="Zhou K."/>
            <person name="Otillar R."/>
            <person name="Merchant S.S."/>
            <person name="Podell S."/>
            <person name="Gaasterland T."/>
            <person name="Napoli C."/>
            <person name="Gendler K."/>
            <person name="Manuell A."/>
            <person name="Tai V."/>
            <person name="Vallon O."/>
            <person name="Piganeau G."/>
            <person name="Jancek S."/>
            <person name="Heijde M."/>
            <person name="Jabbari K."/>
            <person name="Bowler C."/>
            <person name="Lohr M."/>
            <person name="Robbens S."/>
            <person name="Werner G."/>
            <person name="Dubchak I."/>
            <person name="Pazour G.J."/>
            <person name="Ren Q."/>
            <person name="Paulsen I."/>
            <person name="Delwiche C."/>
            <person name="Schmutz J."/>
            <person name="Rokhsar D."/>
            <person name="Van de Peer Y."/>
            <person name="Moreau H."/>
            <person name="Grigoriev I.V."/>
        </authorList>
    </citation>
    <scope>NUCLEOTIDE SEQUENCE [LARGE SCALE GENOMIC DNA]</scope>
    <source>
        <strain evidence="7 8">CCE9901</strain>
    </source>
</reference>
<dbReference type="InterPro" id="IPR009057">
    <property type="entry name" value="Homeodomain-like_sf"/>
</dbReference>
<dbReference type="OMA" id="MADERFW"/>
<dbReference type="Gene3D" id="1.10.10.60">
    <property type="entry name" value="Homeodomain-like"/>
    <property type="match status" value="1"/>
</dbReference>
<keyword evidence="1" id="KW-0805">Transcription regulation</keyword>
<dbReference type="RefSeq" id="XP_001420857.1">
    <property type="nucleotide sequence ID" value="XM_001420820.1"/>
</dbReference>
<dbReference type="InterPro" id="IPR001005">
    <property type="entry name" value="SANT/Myb"/>
</dbReference>
<keyword evidence="3" id="KW-0539">Nucleus</keyword>
<feature type="compositionally biased region" description="Acidic residues" evidence="4">
    <location>
        <begin position="46"/>
        <end position="62"/>
    </location>
</feature>
<dbReference type="Proteomes" id="UP000001568">
    <property type="component" value="Chromosome 12"/>
</dbReference>
<evidence type="ECO:0000256" key="3">
    <source>
        <dbReference type="ARBA" id="ARBA00023242"/>
    </source>
</evidence>
<dbReference type="GeneID" id="5004896"/>
<dbReference type="HOGENOM" id="CLU_761612_0_0_1"/>
<feature type="region of interest" description="Disordered" evidence="4">
    <location>
        <begin position="42"/>
        <end position="121"/>
    </location>
</feature>
<dbReference type="EMBL" id="CP000592">
    <property type="protein sequence ID" value="ABO99150.1"/>
    <property type="molecule type" value="Genomic_DNA"/>
</dbReference>
<evidence type="ECO:0000256" key="1">
    <source>
        <dbReference type="ARBA" id="ARBA00023015"/>
    </source>
</evidence>
<accession>A4S5Z3</accession>
<dbReference type="InterPro" id="IPR046955">
    <property type="entry name" value="PHR1-like"/>
</dbReference>
<evidence type="ECO:0000313" key="8">
    <source>
        <dbReference type="Proteomes" id="UP000001568"/>
    </source>
</evidence>
<dbReference type="AlphaFoldDB" id="A4S5Z3"/>
<dbReference type="PANTHER" id="PTHR31499:SF43">
    <property type="entry name" value="MYB FAMILY TRANSCRIPTION FACTOR APL"/>
    <property type="match status" value="1"/>
</dbReference>
<dbReference type="InterPro" id="IPR025756">
    <property type="entry name" value="Myb_CC_LHEQLE"/>
</dbReference>
<feature type="domain" description="MYB-CC type transcription factor LHEQLE-containing" evidence="6">
    <location>
        <begin position="302"/>
        <end position="343"/>
    </location>
</feature>
<feature type="domain" description="Myb-like" evidence="5">
    <location>
        <begin position="119"/>
        <end position="170"/>
    </location>
</feature>
<gene>
    <name evidence="7" type="ORF">OSTLU_26932</name>
</gene>
<dbReference type="NCBIfam" id="TIGR01557">
    <property type="entry name" value="myb_SHAQKYF"/>
    <property type="match status" value="1"/>
</dbReference>
<dbReference type="STRING" id="436017.A4S5Z3"/>
<dbReference type="GO" id="GO:0003700">
    <property type="term" value="F:DNA-binding transcription factor activity"/>
    <property type="evidence" value="ECO:0007669"/>
    <property type="project" value="InterPro"/>
</dbReference>
<dbReference type="FunFam" id="1.10.10.60:FF:000007">
    <property type="entry name" value="Two-component response regulator"/>
    <property type="match status" value="1"/>
</dbReference>
<proteinExistence type="predicted"/>
<feature type="compositionally biased region" description="Basic and acidic residues" evidence="4">
    <location>
        <begin position="92"/>
        <end position="107"/>
    </location>
</feature>
<evidence type="ECO:0000259" key="5">
    <source>
        <dbReference type="Pfam" id="PF00249"/>
    </source>
</evidence>
<organism evidence="7 8">
    <name type="scientific">Ostreococcus lucimarinus (strain CCE9901)</name>
    <dbReference type="NCBI Taxonomy" id="436017"/>
    <lineage>
        <taxon>Eukaryota</taxon>
        <taxon>Viridiplantae</taxon>
        <taxon>Chlorophyta</taxon>
        <taxon>Mamiellophyceae</taxon>
        <taxon>Mamiellales</taxon>
        <taxon>Bathycoccaceae</taxon>
        <taxon>Ostreococcus</taxon>
    </lineage>
</organism>
<dbReference type="InterPro" id="IPR006447">
    <property type="entry name" value="Myb_dom_plants"/>
</dbReference>
<keyword evidence="8" id="KW-1185">Reference proteome</keyword>
<evidence type="ECO:0000313" key="7">
    <source>
        <dbReference type="EMBL" id="ABO99150.1"/>
    </source>
</evidence>
<evidence type="ECO:0000256" key="2">
    <source>
        <dbReference type="ARBA" id="ARBA00023163"/>
    </source>
</evidence>
<protein>
    <submittedName>
        <fullName evidence="7">Uncharacterized protein</fullName>
    </submittedName>
</protein>
<evidence type="ECO:0000256" key="4">
    <source>
        <dbReference type="SAM" id="MobiDB-lite"/>
    </source>
</evidence>
<evidence type="ECO:0000259" key="6">
    <source>
        <dbReference type="Pfam" id="PF14379"/>
    </source>
</evidence>
<dbReference type="Pfam" id="PF14379">
    <property type="entry name" value="Myb_CC_LHEQLE"/>
    <property type="match status" value="1"/>
</dbReference>
<dbReference type="SUPFAM" id="SSF46689">
    <property type="entry name" value="Homeodomain-like"/>
    <property type="match status" value="1"/>
</dbReference>
<keyword evidence="2" id="KW-0804">Transcription</keyword>
<dbReference type="OrthoDB" id="551907at2759"/>
<dbReference type="Pfam" id="PF00249">
    <property type="entry name" value="Myb_DNA-binding"/>
    <property type="match status" value="1"/>
</dbReference>
<dbReference type="KEGG" id="olu:OSTLU_26932"/>
<name>A4S5Z3_OSTLU</name>
<dbReference type="GO" id="GO:0003677">
    <property type="term" value="F:DNA binding"/>
    <property type="evidence" value="ECO:0007669"/>
    <property type="project" value="InterPro"/>
</dbReference>
<sequence>MADERFWPLFEGLAGAGDGALDGAVDDTLDWLDDVIVRGATSGRVEDEDALGEDAAEDDDDARDGTRANDGRGGGRKRARASGDARASTSGQEKRAKANAGRGKEGNATRGRNGRGGARLRWTPELHREFINAVNQLGGLELATPKGIMHIMAMSGMTIQHIKSHLQKYRLQEGAGGSRGAELDAEADRERRAMIKRARVQQQAEMKQRASEADLMGLDVASAAPMGSGLSSDPPSTPVTTAQLSELLNSTSAMKAKTLGSEGKIHALDAILAQALKPAATLSDEAAAAVVSAELIEDMPHVGHALLKQLEMQKQLHDQLIAQRRLQTAIEEHGKYLASILAQEVSGKTKPPEAALGDDAVDGA</sequence>
<dbReference type="Gramene" id="ABO99150">
    <property type="protein sequence ID" value="ABO99150"/>
    <property type="gene ID" value="OSTLU_26932"/>
</dbReference>
<dbReference type="PANTHER" id="PTHR31499">
    <property type="entry name" value="MYB FAMILY TRANSCRIPTION FACTOR PHL11"/>
    <property type="match status" value="1"/>
</dbReference>